<dbReference type="PANTHER" id="PTHR12011:SF471">
    <property type="entry name" value="G-PROTEIN COUPLED RECEPTORS FAMILY 2 PROFILE 2 DOMAIN-CONTAINING PROTEIN"/>
    <property type="match status" value="1"/>
</dbReference>
<name>A0A914ARM5_PATMI</name>
<dbReference type="Gene3D" id="1.20.1070.10">
    <property type="entry name" value="Rhodopsin 7-helix transmembrane proteins"/>
    <property type="match status" value="1"/>
</dbReference>
<dbReference type="OrthoDB" id="10164190at2759"/>
<dbReference type="Gene3D" id="2.60.220.50">
    <property type="match status" value="1"/>
</dbReference>
<evidence type="ECO:0000256" key="6">
    <source>
        <dbReference type="SAM" id="SignalP"/>
    </source>
</evidence>
<feature type="transmembrane region" description="Helical" evidence="5">
    <location>
        <begin position="378"/>
        <end position="400"/>
    </location>
</feature>
<feature type="transmembrane region" description="Helical" evidence="5">
    <location>
        <begin position="255"/>
        <end position="279"/>
    </location>
</feature>
<feature type="transmembrane region" description="Helical" evidence="5">
    <location>
        <begin position="225"/>
        <end position="243"/>
    </location>
</feature>
<dbReference type="InterPro" id="IPR046338">
    <property type="entry name" value="GAIN_dom_sf"/>
</dbReference>
<evidence type="ECO:0000259" key="7">
    <source>
        <dbReference type="PROSITE" id="PS50261"/>
    </source>
</evidence>
<dbReference type="EnsemblMetazoa" id="XM_038210171.1">
    <property type="protein sequence ID" value="XP_038066099.1"/>
    <property type="gene ID" value="LOC119736154"/>
</dbReference>
<evidence type="ECO:0000313" key="8">
    <source>
        <dbReference type="EnsemblMetazoa" id="XP_038066099.1"/>
    </source>
</evidence>
<evidence type="ECO:0000256" key="3">
    <source>
        <dbReference type="ARBA" id="ARBA00022989"/>
    </source>
</evidence>
<dbReference type="RefSeq" id="XP_038066099.1">
    <property type="nucleotide sequence ID" value="XM_038210171.1"/>
</dbReference>
<evidence type="ECO:0000256" key="5">
    <source>
        <dbReference type="SAM" id="Phobius"/>
    </source>
</evidence>
<dbReference type="InterPro" id="IPR017981">
    <property type="entry name" value="GPCR_2-like_7TM"/>
</dbReference>
<evidence type="ECO:0000256" key="1">
    <source>
        <dbReference type="ARBA" id="ARBA00004141"/>
    </source>
</evidence>
<keyword evidence="2 5" id="KW-0812">Transmembrane</keyword>
<feature type="transmembrane region" description="Helical" evidence="5">
    <location>
        <begin position="406"/>
        <end position="427"/>
    </location>
</feature>
<dbReference type="Pfam" id="PF00002">
    <property type="entry name" value="7tm_2"/>
    <property type="match status" value="1"/>
</dbReference>
<feature type="chain" id="PRO_5036758271" description="G-protein coupled receptors family 2 profile 2 domain-containing protein" evidence="6">
    <location>
        <begin position="20"/>
        <end position="456"/>
    </location>
</feature>
<evidence type="ECO:0000256" key="4">
    <source>
        <dbReference type="ARBA" id="ARBA00023136"/>
    </source>
</evidence>
<protein>
    <recommendedName>
        <fullName evidence="7">G-protein coupled receptors family 2 profile 2 domain-containing protein</fullName>
    </recommendedName>
</protein>
<sequence length="456" mass="50166">MVKMVYLMVLLALLGGAMADTNNNKPEARMVILPLTASTGRFNKVYATFDGTVYEANIPNVWAPTAETVLVVMNVTDVPTEETAIIPDSDSDEPTRFGSPVIGLDVITASGEKISADFDEAPIEVIFPRQECLSEETIVCAHQPAENKQWYANGCRVSSVTKDDVTCSCGFLANYALLLQPYKVEMTNSRSMNLLTSVNMTVTVASLCIVLLAYKYSRLTSSRTVTHASLSLAMVALYSTVFFRDDEKPVICTTVAILFHFFMQATFIWMALAGALFYLTSHDEHTSTSRIRPRALLLTGWGFAVVGMVASFASGLCGCATSTGSCWLSSGEAFVWELMGPIVYMLVIKTLITCRLTRWGGLQERKLSNQETVKIRSGLQVASVLEPLVCLLWILGHSYLPDGNLFFTNAFVTLNSLQAFFVFYTSLLEEDKSYLEEDVATKLHKTVDSGTISVKE</sequence>
<keyword evidence="4 5" id="KW-0472">Membrane</keyword>
<dbReference type="GO" id="GO:0004930">
    <property type="term" value="F:G protein-coupled receptor activity"/>
    <property type="evidence" value="ECO:0007669"/>
    <property type="project" value="InterPro"/>
</dbReference>
<dbReference type="AlphaFoldDB" id="A0A914ARM5"/>
<feature type="transmembrane region" description="Helical" evidence="5">
    <location>
        <begin position="291"/>
        <end position="313"/>
    </location>
</feature>
<dbReference type="PANTHER" id="PTHR12011">
    <property type="entry name" value="ADHESION G-PROTEIN COUPLED RECEPTOR"/>
    <property type="match status" value="1"/>
</dbReference>
<proteinExistence type="predicted"/>
<dbReference type="GO" id="GO:0007166">
    <property type="term" value="P:cell surface receptor signaling pathway"/>
    <property type="evidence" value="ECO:0007669"/>
    <property type="project" value="InterPro"/>
</dbReference>
<feature type="domain" description="G-protein coupled receptors family 2 profile 2" evidence="7">
    <location>
        <begin position="192"/>
        <end position="430"/>
    </location>
</feature>
<keyword evidence="9" id="KW-1185">Reference proteome</keyword>
<dbReference type="GO" id="GO:0005886">
    <property type="term" value="C:plasma membrane"/>
    <property type="evidence" value="ECO:0007669"/>
    <property type="project" value="TreeGrafter"/>
</dbReference>
<organism evidence="8 9">
    <name type="scientific">Patiria miniata</name>
    <name type="common">Bat star</name>
    <name type="synonym">Asterina miniata</name>
    <dbReference type="NCBI Taxonomy" id="46514"/>
    <lineage>
        <taxon>Eukaryota</taxon>
        <taxon>Metazoa</taxon>
        <taxon>Echinodermata</taxon>
        <taxon>Eleutherozoa</taxon>
        <taxon>Asterozoa</taxon>
        <taxon>Asteroidea</taxon>
        <taxon>Valvatacea</taxon>
        <taxon>Valvatida</taxon>
        <taxon>Asterinidae</taxon>
        <taxon>Patiria</taxon>
    </lineage>
</organism>
<keyword evidence="6" id="KW-0732">Signal</keyword>
<dbReference type="GO" id="GO:0007189">
    <property type="term" value="P:adenylate cyclase-activating G protein-coupled receptor signaling pathway"/>
    <property type="evidence" value="ECO:0007669"/>
    <property type="project" value="TreeGrafter"/>
</dbReference>
<reference evidence="8" key="1">
    <citation type="submission" date="2022-11" db="UniProtKB">
        <authorList>
            <consortium name="EnsemblMetazoa"/>
        </authorList>
    </citation>
    <scope>IDENTIFICATION</scope>
</reference>
<comment type="subcellular location">
    <subcellularLocation>
        <location evidence="1">Membrane</location>
        <topology evidence="1">Multi-pass membrane protein</topology>
    </subcellularLocation>
</comment>
<keyword evidence="3 5" id="KW-1133">Transmembrane helix</keyword>
<feature type="transmembrane region" description="Helical" evidence="5">
    <location>
        <begin position="194"/>
        <end position="213"/>
    </location>
</feature>
<accession>A0A914ARM5</accession>
<dbReference type="PROSITE" id="PS50261">
    <property type="entry name" value="G_PROTEIN_RECEP_F2_4"/>
    <property type="match status" value="1"/>
</dbReference>
<feature type="transmembrane region" description="Helical" evidence="5">
    <location>
        <begin position="333"/>
        <end position="357"/>
    </location>
</feature>
<dbReference type="GeneID" id="119736154"/>
<evidence type="ECO:0000256" key="2">
    <source>
        <dbReference type="ARBA" id="ARBA00022692"/>
    </source>
</evidence>
<dbReference type="Proteomes" id="UP000887568">
    <property type="component" value="Unplaced"/>
</dbReference>
<feature type="signal peptide" evidence="6">
    <location>
        <begin position="1"/>
        <end position="19"/>
    </location>
</feature>
<dbReference type="InterPro" id="IPR000832">
    <property type="entry name" value="GPCR_2_secretin-like"/>
</dbReference>
<evidence type="ECO:0000313" key="9">
    <source>
        <dbReference type="Proteomes" id="UP000887568"/>
    </source>
</evidence>